<keyword evidence="1" id="KW-0472">Membrane</keyword>
<dbReference type="GO" id="GO:0051301">
    <property type="term" value="P:cell division"/>
    <property type="evidence" value="ECO:0007669"/>
    <property type="project" value="UniProtKB-KW"/>
</dbReference>
<keyword evidence="2" id="KW-0131">Cell cycle</keyword>
<keyword evidence="3" id="KW-1185">Reference proteome</keyword>
<evidence type="ECO:0000313" key="3">
    <source>
        <dbReference type="Proteomes" id="UP000010480"/>
    </source>
</evidence>
<evidence type="ECO:0000313" key="2">
    <source>
        <dbReference type="EMBL" id="AFZ52593.1"/>
    </source>
</evidence>
<dbReference type="Proteomes" id="UP000010480">
    <property type="component" value="Chromosome"/>
</dbReference>
<keyword evidence="1" id="KW-1133">Transmembrane helix</keyword>
<organism evidence="2 3">
    <name type="scientific">Cyanobacterium aponinum (strain PCC 10605)</name>
    <dbReference type="NCBI Taxonomy" id="755178"/>
    <lineage>
        <taxon>Bacteria</taxon>
        <taxon>Bacillati</taxon>
        <taxon>Cyanobacteriota</taxon>
        <taxon>Cyanophyceae</taxon>
        <taxon>Oscillatoriophycideae</taxon>
        <taxon>Chroococcales</taxon>
        <taxon>Geminocystaceae</taxon>
        <taxon>Cyanobacterium</taxon>
    </lineage>
</organism>
<dbReference type="eggNOG" id="ENOG5034C8J">
    <property type="taxonomic scope" value="Bacteria"/>
</dbReference>
<name>K9Z2I6_CYAAP</name>
<reference evidence="3" key="1">
    <citation type="journal article" date="2013" name="Proc. Natl. Acad. Sci. U.S.A.">
        <title>Improving the coverage of the cyanobacterial phylum using diversity-driven genome sequencing.</title>
        <authorList>
            <person name="Shih P.M."/>
            <person name="Wu D."/>
            <person name="Latifi A."/>
            <person name="Axen S.D."/>
            <person name="Fewer D.P."/>
            <person name="Talla E."/>
            <person name="Calteau A."/>
            <person name="Cai F."/>
            <person name="Tandeau de Marsac N."/>
            <person name="Rippka R."/>
            <person name="Herdman M."/>
            <person name="Sivonen K."/>
            <person name="Coursin T."/>
            <person name="Laurent T."/>
            <person name="Goodwin L."/>
            <person name="Nolan M."/>
            <person name="Davenport K.W."/>
            <person name="Han C.S."/>
            <person name="Rubin E.M."/>
            <person name="Eisen J.A."/>
            <person name="Woyke T."/>
            <person name="Gugger M."/>
            <person name="Kerfeld C.A."/>
        </authorList>
    </citation>
    <scope>NUCLEOTIDE SEQUENCE [LARGE SCALE GENOMIC DNA]</scope>
    <source>
        <strain evidence="3">PCC 10605</strain>
    </source>
</reference>
<dbReference type="EMBL" id="CP003947">
    <property type="protein sequence ID" value="AFZ52593.1"/>
    <property type="molecule type" value="Genomic_DNA"/>
</dbReference>
<gene>
    <name evidence="2" type="ordered locus">Cyan10605_0451</name>
</gene>
<dbReference type="HOGENOM" id="CLU_2600193_0_0_3"/>
<sequence length="79" mass="9099">MNQNHSFEDYKNEIRCRKYSYTGRYFKSILTVIAICLMLIVIELASFMPVNASNSVIDVNIHQVGGRTIYRGIPVENNK</sequence>
<dbReference type="KEGG" id="can:Cyan10605_0451"/>
<dbReference type="AlphaFoldDB" id="K9Z2I6"/>
<evidence type="ECO:0000256" key="1">
    <source>
        <dbReference type="SAM" id="Phobius"/>
    </source>
</evidence>
<protein>
    <submittedName>
        <fullName evidence="2">Putative cell division protein, required for chromosome partitioning (FstK)</fullName>
    </submittedName>
</protein>
<feature type="transmembrane region" description="Helical" evidence="1">
    <location>
        <begin position="25"/>
        <end position="48"/>
    </location>
</feature>
<accession>K9Z2I6</accession>
<keyword evidence="2" id="KW-0132">Cell division</keyword>
<proteinExistence type="predicted"/>
<keyword evidence="1" id="KW-0812">Transmembrane</keyword>
<dbReference type="STRING" id="755178.Cyan10605_0451"/>